<dbReference type="InterPro" id="IPR023009">
    <property type="entry name" value="Tyrosine_recombinase_XerC/XerD"/>
</dbReference>
<dbReference type="CDD" id="cd00798">
    <property type="entry name" value="INT_XerDC_C"/>
    <property type="match status" value="1"/>
</dbReference>
<dbReference type="InterPro" id="IPR011010">
    <property type="entry name" value="DNA_brk_join_enz"/>
</dbReference>
<feature type="active site" evidence="9">
    <location>
        <position position="262"/>
    </location>
</feature>
<evidence type="ECO:0000256" key="4">
    <source>
        <dbReference type="ARBA" id="ARBA00022829"/>
    </source>
</evidence>
<dbReference type="SUPFAM" id="SSF56349">
    <property type="entry name" value="DNA breaking-rejoining enzymes"/>
    <property type="match status" value="1"/>
</dbReference>
<evidence type="ECO:0000256" key="2">
    <source>
        <dbReference type="ARBA" id="ARBA00022490"/>
    </source>
</evidence>
<evidence type="ECO:0000256" key="6">
    <source>
        <dbReference type="ARBA" id="ARBA00023125"/>
    </source>
</evidence>
<keyword evidence="5 9" id="KW-0229">DNA integration</keyword>
<dbReference type="InterPro" id="IPR002104">
    <property type="entry name" value="Integrase_catalytic"/>
</dbReference>
<keyword evidence="7 9" id="KW-0233">DNA recombination</keyword>
<keyword evidence="4 9" id="KW-0159">Chromosome partition</keyword>
<evidence type="ECO:0000259" key="10">
    <source>
        <dbReference type="PROSITE" id="PS51898"/>
    </source>
</evidence>
<dbReference type="InterPro" id="IPR050090">
    <property type="entry name" value="Tyrosine_recombinase_XerCD"/>
</dbReference>
<evidence type="ECO:0000313" key="13">
    <source>
        <dbReference type="Proteomes" id="UP001597046"/>
    </source>
</evidence>
<evidence type="ECO:0000256" key="7">
    <source>
        <dbReference type="ARBA" id="ARBA00023172"/>
    </source>
</evidence>
<accession>A0ABW3MRZ1</accession>
<evidence type="ECO:0000256" key="8">
    <source>
        <dbReference type="ARBA" id="ARBA00023306"/>
    </source>
</evidence>
<keyword evidence="6 9" id="KW-0238">DNA-binding</keyword>
<feature type="domain" description="Tyr recombinase" evidence="10">
    <location>
        <begin position="121"/>
        <end position="307"/>
    </location>
</feature>
<comment type="caution">
    <text evidence="12">The sequence shown here is derived from an EMBL/GenBank/DDBJ whole genome shotgun (WGS) entry which is preliminary data.</text>
</comment>
<dbReference type="Gene3D" id="1.10.150.130">
    <property type="match status" value="1"/>
</dbReference>
<dbReference type="InterPro" id="IPR004107">
    <property type="entry name" value="Integrase_SAM-like_N"/>
</dbReference>
<dbReference type="PANTHER" id="PTHR30349">
    <property type="entry name" value="PHAGE INTEGRASE-RELATED"/>
    <property type="match status" value="1"/>
</dbReference>
<keyword evidence="3 9" id="KW-0132">Cell division</keyword>
<name>A0ABW3MRZ1_9MICO</name>
<reference evidence="13" key="1">
    <citation type="journal article" date="2019" name="Int. J. Syst. Evol. Microbiol.">
        <title>The Global Catalogue of Microorganisms (GCM) 10K type strain sequencing project: providing services to taxonomists for standard genome sequencing and annotation.</title>
        <authorList>
            <consortium name="The Broad Institute Genomics Platform"/>
            <consortium name="The Broad Institute Genome Sequencing Center for Infectious Disease"/>
            <person name="Wu L."/>
            <person name="Ma J."/>
        </authorList>
    </citation>
    <scope>NUCLEOTIDE SEQUENCE [LARGE SCALE GENOMIC DNA]</scope>
    <source>
        <strain evidence="13">CCUG 57508</strain>
    </source>
</reference>
<dbReference type="Proteomes" id="UP001597046">
    <property type="component" value="Unassembled WGS sequence"/>
</dbReference>
<organism evidence="12 13">
    <name type="scientific">Terrabacter terrigena</name>
    <dbReference type="NCBI Taxonomy" id="574718"/>
    <lineage>
        <taxon>Bacteria</taxon>
        <taxon>Bacillati</taxon>
        <taxon>Actinomycetota</taxon>
        <taxon>Actinomycetes</taxon>
        <taxon>Micrococcales</taxon>
        <taxon>Intrasporangiaceae</taxon>
        <taxon>Terrabacter</taxon>
    </lineage>
</organism>
<dbReference type="EMBL" id="JBHTKH010000001">
    <property type="protein sequence ID" value="MFD1052843.1"/>
    <property type="molecule type" value="Genomic_DNA"/>
</dbReference>
<feature type="active site" evidence="9">
    <location>
        <position position="165"/>
    </location>
</feature>
<dbReference type="PROSITE" id="PS51898">
    <property type="entry name" value="TYR_RECOMBINASE"/>
    <property type="match status" value="1"/>
</dbReference>
<comment type="similarity">
    <text evidence="9">Belongs to the 'phage' integrase family. XerC subfamily.</text>
</comment>
<feature type="active site" evidence="9">
    <location>
        <position position="189"/>
    </location>
</feature>
<dbReference type="Pfam" id="PF00589">
    <property type="entry name" value="Phage_integrase"/>
    <property type="match status" value="1"/>
</dbReference>
<dbReference type="RefSeq" id="WP_386051019.1">
    <property type="nucleotide sequence ID" value="NZ_JBHTKH010000001.1"/>
</dbReference>
<proteinExistence type="inferred from homology"/>
<comment type="subunit">
    <text evidence="9">Forms a cyclic heterotetrameric complex composed of two molecules of XerC and two molecules of XerD.</text>
</comment>
<dbReference type="PROSITE" id="PS51900">
    <property type="entry name" value="CB"/>
    <property type="match status" value="1"/>
</dbReference>
<comment type="function">
    <text evidence="9">Site-specific tyrosine recombinase, which acts by catalyzing the cutting and rejoining of the recombining DNA molecules. The XerC-XerD complex is essential to convert dimers of the bacterial chromosome into monomers to permit their segregation at cell division. It also contributes to the segregational stability of plasmids.</text>
</comment>
<evidence type="ECO:0000256" key="1">
    <source>
        <dbReference type="ARBA" id="ARBA00004496"/>
    </source>
</evidence>
<keyword evidence="2 9" id="KW-0963">Cytoplasm</keyword>
<dbReference type="InterPro" id="IPR013762">
    <property type="entry name" value="Integrase-like_cat_sf"/>
</dbReference>
<evidence type="ECO:0000256" key="3">
    <source>
        <dbReference type="ARBA" id="ARBA00022618"/>
    </source>
</evidence>
<evidence type="ECO:0000256" key="5">
    <source>
        <dbReference type="ARBA" id="ARBA00022908"/>
    </source>
</evidence>
<dbReference type="Gene3D" id="1.10.443.10">
    <property type="entry name" value="Intergrase catalytic core"/>
    <property type="match status" value="1"/>
</dbReference>
<feature type="domain" description="Core-binding (CB)" evidence="11">
    <location>
        <begin position="14"/>
        <end position="100"/>
    </location>
</feature>
<evidence type="ECO:0000256" key="9">
    <source>
        <dbReference type="HAMAP-Rule" id="MF_01808"/>
    </source>
</evidence>
<evidence type="ECO:0000313" key="12">
    <source>
        <dbReference type="EMBL" id="MFD1052843.1"/>
    </source>
</evidence>
<feature type="active site" evidence="9">
    <location>
        <position position="285"/>
    </location>
</feature>
<dbReference type="InterPro" id="IPR044068">
    <property type="entry name" value="CB"/>
</dbReference>
<feature type="active site" description="O-(3'-phospho-DNA)-tyrosine intermediate" evidence="9">
    <location>
        <position position="294"/>
    </location>
</feature>
<dbReference type="InterPro" id="IPR010998">
    <property type="entry name" value="Integrase_recombinase_N"/>
</dbReference>
<comment type="subcellular location">
    <subcellularLocation>
        <location evidence="1 9">Cytoplasm</location>
    </subcellularLocation>
</comment>
<dbReference type="HAMAP" id="MF_01808">
    <property type="entry name" value="Recomb_XerC_XerD"/>
    <property type="match status" value="1"/>
</dbReference>
<dbReference type="Pfam" id="PF02899">
    <property type="entry name" value="Phage_int_SAM_1"/>
    <property type="match status" value="1"/>
</dbReference>
<evidence type="ECO:0000259" key="11">
    <source>
        <dbReference type="PROSITE" id="PS51900"/>
    </source>
</evidence>
<sequence length="313" mass="34032">MANGEAGAGPDVLERHAELLHAYSRHLGAERGRSVHTRRAYLGDVRHLLTFAAERGIHEVADLRIGDLRSWLGVQADAGAARATIARRAASARTFLKWAEHTGRIPTDPSLRLVAPKRRATLPGVLRQAEAIELLDLAATRADDEDPIHVRDRAVLELLYASGIRVGELAALDIDDLDLAQGVVRVMGKGAKERIVPFGAPAGRAVEAWLAVRSRLVGQHSGAALFLGRRGRRVDARQVRSAVHELLSHLPDAPDLGPHGLRHSAATHLLEGGADLRMVQEILGHASLATTQIYTHVSVDRLRRSYEQAHPRA</sequence>
<keyword evidence="13" id="KW-1185">Reference proteome</keyword>
<gene>
    <name evidence="9" type="primary">xerC</name>
    <name evidence="12" type="ORF">ACFQ2V_00875</name>
</gene>
<feature type="active site" evidence="9">
    <location>
        <position position="259"/>
    </location>
</feature>
<keyword evidence="8 9" id="KW-0131">Cell cycle</keyword>
<dbReference type="PANTHER" id="PTHR30349:SF77">
    <property type="entry name" value="TYROSINE RECOMBINASE XERC"/>
    <property type="match status" value="1"/>
</dbReference>
<protein>
    <recommendedName>
        <fullName evidence="9">Tyrosine recombinase XerC</fullName>
    </recommendedName>
</protein>